<dbReference type="InterPro" id="IPR011006">
    <property type="entry name" value="CheY-like_superfamily"/>
</dbReference>
<evidence type="ECO:0000256" key="2">
    <source>
        <dbReference type="PROSITE-ProRule" id="PRU00169"/>
    </source>
</evidence>
<dbReference type="AlphaFoldDB" id="A0A653W811"/>
<dbReference type="EMBL" id="CABWLR010000006">
    <property type="protein sequence ID" value="VXC14770.1"/>
    <property type="molecule type" value="Genomic_DNA"/>
</dbReference>
<evidence type="ECO:0000313" key="5">
    <source>
        <dbReference type="Proteomes" id="UP000430202"/>
    </source>
</evidence>
<dbReference type="Pfam" id="PF00072">
    <property type="entry name" value="Response_reg"/>
    <property type="match status" value="1"/>
</dbReference>
<dbReference type="InterPro" id="IPR001789">
    <property type="entry name" value="Sig_transdc_resp-reg_receiver"/>
</dbReference>
<evidence type="ECO:0000259" key="3">
    <source>
        <dbReference type="PROSITE" id="PS50110"/>
    </source>
</evidence>
<gene>
    <name evidence="4" type="ORF">MARI151_60170</name>
</gene>
<feature type="modified residue" description="4-aspartylphosphate" evidence="2">
    <location>
        <position position="66"/>
    </location>
</feature>
<dbReference type="Proteomes" id="UP000430202">
    <property type="component" value="Unassembled WGS sequence"/>
</dbReference>
<proteinExistence type="predicted"/>
<organism evidence="4 5">
    <name type="scientific">Maribacter litoralis</name>
    <dbReference type="NCBI Taxonomy" id="2059726"/>
    <lineage>
        <taxon>Bacteria</taxon>
        <taxon>Pseudomonadati</taxon>
        <taxon>Bacteroidota</taxon>
        <taxon>Flavobacteriia</taxon>
        <taxon>Flavobacteriales</taxon>
        <taxon>Flavobacteriaceae</taxon>
        <taxon>Maribacter</taxon>
    </lineage>
</organism>
<dbReference type="GO" id="GO:0000160">
    <property type="term" value="P:phosphorelay signal transduction system"/>
    <property type="evidence" value="ECO:0007669"/>
    <property type="project" value="InterPro"/>
</dbReference>
<keyword evidence="5" id="KW-1185">Reference proteome</keyword>
<sequence>MITINNTTQKKWSVYLADDDVTDQEIFRDALKEIDTPLTLNVFNNGIDLLTRLENSETQPDVIFLDLYMPKMDWSDCLIKMRENPLLDYVPIIVYSTEFDIDRIEELFEYGANRYLRKTASFDSLVSSLDRTFNSLKRNANSAPALINIVV</sequence>
<dbReference type="PROSITE" id="PS50110">
    <property type="entry name" value="RESPONSE_REGULATORY"/>
    <property type="match status" value="1"/>
</dbReference>
<protein>
    <submittedName>
        <fullName evidence="4">Response regulator receiver domain-containing protein</fullName>
    </submittedName>
</protein>
<dbReference type="RefSeq" id="WP_159303837.1">
    <property type="nucleotide sequence ID" value="NZ_LR733271.1"/>
</dbReference>
<evidence type="ECO:0000256" key="1">
    <source>
        <dbReference type="ARBA" id="ARBA00022553"/>
    </source>
</evidence>
<feature type="domain" description="Response regulatory" evidence="3">
    <location>
        <begin position="13"/>
        <end position="133"/>
    </location>
</feature>
<keyword evidence="1 2" id="KW-0597">Phosphoprotein</keyword>
<reference evidence="4 5" key="1">
    <citation type="submission" date="2019-10" db="EMBL/GenBank/DDBJ databases">
        <authorList>
            <person name="Karimi E."/>
        </authorList>
    </citation>
    <scope>NUCLEOTIDE SEQUENCE [LARGE SCALE GENOMIC DNA]</scope>
    <source>
        <strain evidence="4">Maribacter sp. 151</strain>
    </source>
</reference>
<dbReference type="InterPro" id="IPR050595">
    <property type="entry name" value="Bact_response_regulator"/>
</dbReference>
<name>A0A653W811_9FLAO</name>
<dbReference type="PANTHER" id="PTHR44591:SF3">
    <property type="entry name" value="RESPONSE REGULATORY DOMAIN-CONTAINING PROTEIN"/>
    <property type="match status" value="1"/>
</dbReference>
<accession>A0A653W811</accession>
<dbReference type="PANTHER" id="PTHR44591">
    <property type="entry name" value="STRESS RESPONSE REGULATOR PROTEIN 1"/>
    <property type="match status" value="1"/>
</dbReference>
<dbReference type="SMART" id="SM00448">
    <property type="entry name" value="REC"/>
    <property type="match status" value="1"/>
</dbReference>
<dbReference type="SUPFAM" id="SSF52172">
    <property type="entry name" value="CheY-like"/>
    <property type="match status" value="1"/>
</dbReference>
<evidence type="ECO:0000313" key="4">
    <source>
        <dbReference type="EMBL" id="VXC14770.1"/>
    </source>
</evidence>
<dbReference type="Gene3D" id="3.40.50.2300">
    <property type="match status" value="1"/>
</dbReference>